<keyword evidence="7 18" id="KW-0378">Hydrolase</keyword>
<evidence type="ECO:0000256" key="4">
    <source>
        <dbReference type="ARBA" id="ARBA00022705"/>
    </source>
</evidence>
<dbReference type="InterPro" id="IPR047127">
    <property type="entry name" value="MutT-like"/>
</dbReference>
<dbReference type="GO" id="GO:0016787">
    <property type="term" value="F:hydrolase activity"/>
    <property type="evidence" value="ECO:0007669"/>
    <property type="project" value="UniProtKB-KW"/>
</dbReference>
<dbReference type="InterPro" id="IPR015797">
    <property type="entry name" value="NUDIX_hydrolase-like_dom_sf"/>
</dbReference>
<protein>
    <recommendedName>
        <fullName evidence="13">8-oxo-dGTP diphosphatase</fullName>
        <ecNumber evidence="12">3.6.1.55</ecNumber>
    </recommendedName>
    <alternativeName>
        <fullName evidence="16">7,8-dihydro-8-oxoguanine-triphosphatase</fullName>
    </alternativeName>
    <alternativeName>
        <fullName evidence="15">Mutator protein MutT</fullName>
    </alternativeName>
    <alternativeName>
        <fullName evidence="14">dGTP pyrophosphohydrolase</fullName>
    </alternativeName>
</protein>
<dbReference type="EC" id="3.6.1.55" evidence="12"/>
<gene>
    <name evidence="18" type="primary">mutT</name>
    <name evidence="18" type="ORF">MTCD1_00116</name>
</gene>
<sequence length="142" mass="15478">MNKVVHVAVGVITKSCKEKGTLYFLTKRLEQAHQGGKWEFPGGKVENGETIAQTLARELKEEVAIEVLSCQLLIKVEHTYRGKGGAADKSVCLDVFIVDNFIGEPSAQEGQGQGWFSLPALQLLEFPAANKAIISELLAQSH</sequence>
<dbReference type="PRINTS" id="PR00502">
    <property type="entry name" value="NUDIXFAMILY"/>
</dbReference>
<evidence type="ECO:0000256" key="5">
    <source>
        <dbReference type="ARBA" id="ARBA00022723"/>
    </source>
</evidence>
<dbReference type="PROSITE" id="PS51462">
    <property type="entry name" value="NUDIX"/>
    <property type="match status" value="1"/>
</dbReference>
<keyword evidence="8" id="KW-0460">Magnesium</keyword>
<dbReference type="InterPro" id="IPR000086">
    <property type="entry name" value="NUDIX_hydrolase_dom"/>
</dbReference>
<dbReference type="InterPro" id="IPR020476">
    <property type="entry name" value="Nudix_hydrolase"/>
</dbReference>
<evidence type="ECO:0000256" key="2">
    <source>
        <dbReference type="ARBA" id="ARBA00005582"/>
    </source>
</evidence>
<evidence type="ECO:0000256" key="10">
    <source>
        <dbReference type="ARBA" id="ARBA00035861"/>
    </source>
</evidence>
<evidence type="ECO:0000256" key="8">
    <source>
        <dbReference type="ARBA" id="ARBA00022842"/>
    </source>
</evidence>
<name>A0ABQ0MQ71_9GAMM</name>
<keyword evidence="4" id="KW-0235">DNA replication</keyword>
<dbReference type="SUPFAM" id="SSF55811">
    <property type="entry name" value="Nudix"/>
    <property type="match status" value="1"/>
</dbReference>
<dbReference type="CDD" id="cd03425">
    <property type="entry name" value="NUDIX_MutT_NudA_like"/>
    <property type="match status" value="1"/>
</dbReference>
<evidence type="ECO:0000313" key="18">
    <source>
        <dbReference type="EMBL" id="GAW94520.1"/>
    </source>
</evidence>
<dbReference type="InterPro" id="IPR003561">
    <property type="entry name" value="Mutator_MutT"/>
</dbReference>
<comment type="cofactor">
    <cofactor evidence="1">
        <name>Mg(2+)</name>
        <dbReference type="ChEBI" id="CHEBI:18420"/>
    </cofactor>
</comment>
<keyword evidence="3" id="KW-0515">Mutator protein</keyword>
<keyword evidence="9" id="KW-0234">DNA repair</keyword>
<comment type="similarity">
    <text evidence="2">Belongs to the Nudix hydrolase family.</text>
</comment>
<dbReference type="Gene3D" id="3.90.79.10">
    <property type="entry name" value="Nucleoside Triphosphate Pyrophosphohydrolase"/>
    <property type="match status" value="1"/>
</dbReference>
<evidence type="ECO:0000256" key="13">
    <source>
        <dbReference type="ARBA" id="ARBA00040794"/>
    </source>
</evidence>
<proteinExistence type="inferred from homology"/>
<evidence type="ECO:0000256" key="7">
    <source>
        <dbReference type="ARBA" id="ARBA00022801"/>
    </source>
</evidence>
<evidence type="ECO:0000256" key="15">
    <source>
        <dbReference type="ARBA" id="ARBA00041979"/>
    </source>
</evidence>
<accession>A0ABQ0MQ71</accession>
<keyword evidence="19" id="KW-1185">Reference proteome</keyword>
<evidence type="ECO:0000259" key="17">
    <source>
        <dbReference type="PROSITE" id="PS51462"/>
    </source>
</evidence>
<evidence type="ECO:0000256" key="1">
    <source>
        <dbReference type="ARBA" id="ARBA00001946"/>
    </source>
</evidence>
<dbReference type="Pfam" id="PF00293">
    <property type="entry name" value="NUDIX"/>
    <property type="match status" value="1"/>
</dbReference>
<dbReference type="Proteomes" id="UP000197068">
    <property type="component" value="Unassembled WGS sequence"/>
</dbReference>
<dbReference type="NCBIfam" id="TIGR00586">
    <property type="entry name" value="mutt"/>
    <property type="match status" value="1"/>
</dbReference>
<evidence type="ECO:0000256" key="3">
    <source>
        <dbReference type="ARBA" id="ARBA00022457"/>
    </source>
</evidence>
<comment type="catalytic activity">
    <reaction evidence="10">
        <text>8-oxo-dGTP + H2O = 8-oxo-dGMP + diphosphate + H(+)</text>
        <dbReference type="Rhea" id="RHEA:31575"/>
        <dbReference type="ChEBI" id="CHEBI:15377"/>
        <dbReference type="ChEBI" id="CHEBI:15378"/>
        <dbReference type="ChEBI" id="CHEBI:33019"/>
        <dbReference type="ChEBI" id="CHEBI:63224"/>
        <dbReference type="ChEBI" id="CHEBI:77896"/>
        <dbReference type="EC" id="3.6.1.55"/>
    </reaction>
</comment>
<keyword evidence="5" id="KW-0479">Metal-binding</keyword>
<dbReference type="PANTHER" id="PTHR47707">
    <property type="entry name" value="8-OXO-DGTP DIPHOSPHATASE"/>
    <property type="match status" value="1"/>
</dbReference>
<evidence type="ECO:0000256" key="9">
    <source>
        <dbReference type="ARBA" id="ARBA00023204"/>
    </source>
</evidence>
<evidence type="ECO:0000256" key="11">
    <source>
        <dbReference type="ARBA" id="ARBA00036904"/>
    </source>
</evidence>
<feature type="domain" description="Nudix hydrolase" evidence="17">
    <location>
        <begin position="2"/>
        <end position="140"/>
    </location>
</feature>
<organism evidence="18 19">
    <name type="scientific">Colwellia marinimaniae</name>
    <dbReference type="NCBI Taxonomy" id="1513592"/>
    <lineage>
        <taxon>Bacteria</taxon>
        <taxon>Pseudomonadati</taxon>
        <taxon>Pseudomonadota</taxon>
        <taxon>Gammaproteobacteria</taxon>
        <taxon>Alteromonadales</taxon>
        <taxon>Colwelliaceae</taxon>
        <taxon>Colwellia</taxon>
    </lineage>
</organism>
<evidence type="ECO:0000256" key="16">
    <source>
        <dbReference type="ARBA" id="ARBA00042798"/>
    </source>
</evidence>
<dbReference type="RefSeq" id="WP_057182481.1">
    <property type="nucleotide sequence ID" value="NZ_BDQM01000001.1"/>
</dbReference>
<reference evidence="18 19" key="1">
    <citation type="submission" date="2017-06" db="EMBL/GenBank/DDBJ databases">
        <title>Whole Genome Sequences of Colwellia marinimaniae MTCD1.</title>
        <authorList>
            <person name="Kusumoto H."/>
            <person name="Inoue M."/>
            <person name="Tanikawa K."/>
            <person name="Maeji H."/>
            <person name="Cameron J.H."/>
            <person name="Bartlett D.H."/>
        </authorList>
    </citation>
    <scope>NUCLEOTIDE SEQUENCE [LARGE SCALE GENOMIC DNA]</scope>
    <source>
        <strain evidence="18 19">MTCD1</strain>
    </source>
</reference>
<evidence type="ECO:0000256" key="14">
    <source>
        <dbReference type="ARBA" id="ARBA00041592"/>
    </source>
</evidence>
<dbReference type="PANTHER" id="PTHR47707:SF1">
    <property type="entry name" value="NUDIX HYDROLASE FAMILY PROTEIN"/>
    <property type="match status" value="1"/>
</dbReference>
<comment type="caution">
    <text evidence="18">The sequence shown here is derived from an EMBL/GenBank/DDBJ whole genome shotgun (WGS) entry which is preliminary data.</text>
</comment>
<comment type="catalytic activity">
    <reaction evidence="11">
        <text>8-oxo-GTP + H2O = 8-oxo-GMP + diphosphate + H(+)</text>
        <dbReference type="Rhea" id="RHEA:67616"/>
        <dbReference type="ChEBI" id="CHEBI:15377"/>
        <dbReference type="ChEBI" id="CHEBI:15378"/>
        <dbReference type="ChEBI" id="CHEBI:33019"/>
        <dbReference type="ChEBI" id="CHEBI:143553"/>
        <dbReference type="ChEBI" id="CHEBI:145694"/>
    </reaction>
</comment>
<keyword evidence="6" id="KW-0227">DNA damage</keyword>
<evidence type="ECO:0000313" key="19">
    <source>
        <dbReference type="Proteomes" id="UP000197068"/>
    </source>
</evidence>
<dbReference type="EMBL" id="BDQM01000001">
    <property type="protein sequence ID" value="GAW94520.1"/>
    <property type="molecule type" value="Genomic_DNA"/>
</dbReference>
<evidence type="ECO:0000256" key="12">
    <source>
        <dbReference type="ARBA" id="ARBA00038905"/>
    </source>
</evidence>
<evidence type="ECO:0000256" key="6">
    <source>
        <dbReference type="ARBA" id="ARBA00022763"/>
    </source>
</evidence>